<evidence type="ECO:0000313" key="2">
    <source>
        <dbReference type="Proteomes" id="UP000631421"/>
    </source>
</evidence>
<reference evidence="1" key="1">
    <citation type="journal article" date="2015" name="ISME J.">
        <title>Draft Genome Sequence of Streptomyces incarnatus NRRL8089, which Produces the Nucleoside Antibiotic Sinefungin.</title>
        <authorList>
            <person name="Oshima K."/>
            <person name="Hattori M."/>
            <person name="Shimizu H."/>
            <person name="Fukuda K."/>
            <person name="Nemoto M."/>
            <person name="Inagaki K."/>
            <person name="Tamura T."/>
        </authorList>
    </citation>
    <scope>NUCLEOTIDE SEQUENCE</scope>
    <source>
        <strain evidence="1">FACHB-1277</strain>
    </source>
</reference>
<protein>
    <submittedName>
        <fullName evidence="1">Uncharacterized protein</fullName>
    </submittedName>
</protein>
<dbReference type="InterPro" id="IPR036525">
    <property type="entry name" value="Tubulin/FtsZ_GTPase_sf"/>
</dbReference>
<organism evidence="1 2">
    <name type="scientific">Pseudanabaena cinerea FACHB-1277</name>
    <dbReference type="NCBI Taxonomy" id="2949581"/>
    <lineage>
        <taxon>Bacteria</taxon>
        <taxon>Bacillati</taxon>
        <taxon>Cyanobacteriota</taxon>
        <taxon>Cyanophyceae</taxon>
        <taxon>Pseudanabaenales</taxon>
        <taxon>Pseudanabaenaceae</taxon>
        <taxon>Pseudanabaena</taxon>
        <taxon>Pseudanabaena cinerea</taxon>
    </lineage>
</organism>
<dbReference type="SUPFAM" id="SSF52490">
    <property type="entry name" value="Tubulin nucleotide-binding domain-like"/>
    <property type="match status" value="1"/>
</dbReference>
<dbReference type="EMBL" id="JACJPY010000002">
    <property type="protein sequence ID" value="MBD2148704.1"/>
    <property type="molecule type" value="Genomic_DNA"/>
</dbReference>
<comment type="caution">
    <text evidence="1">The sequence shown here is derived from an EMBL/GenBank/DDBJ whole genome shotgun (WGS) entry which is preliminary data.</text>
</comment>
<accession>A0A926UP40</accession>
<gene>
    <name evidence="1" type="ORF">H6F44_00965</name>
</gene>
<dbReference type="AlphaFoldDB" id="A0A926UP40"/>
<proteinExistence type="predicted"/>
<name>A0A926UP40_9CYAN</name>
<dbReference type="Proteomes" id="UP000631421">
    <property type="component" value="Unassembled WGS sequence"/>
</dbReference>
<keyword evidence="2" id="KW-1185">Reference proteome</keyword>
<sequence>MTLYLIAIGGSGARCVESVIHLASTGLMSDDKIKVLFVDPDKSNGNYIRTCNQLNAYNKCRKSVWQAGDPCQWMRTEIVNLGISTVGAGGNSLKGFFNYNAMHDSNSVLTDLFDVLYTDEEQNIDLSEGFRGRPAIGSAFMSQLDFEKLKADRYQGNYPDYIRPWASFLEEVDNAIESTTVKILLCGSVFGGTGASGLPVIARLLNDFFVGRNSIGAKGTPRENLTLGSILVLPYFNFKVSGADVPSDEVYARAPEFALNTQAAMRYYKSQMQDICDVFYCIGDQNRAEFDFSVGGEQQENRAHIVELYAGLAVRDFIYSDKPTDTEKIVFAERRFEDRIGWLDLPSEPDSIEYAPINDYFNYPDEPVVRHALRNAVRFAFVWYNSIVGQLEEYCLGNQPKGWMNAASIWLNPFFNVDGKSNYLPEINNPATETSEAAPISQWCNNFALWLDDLHKSDDNEFISLFAMDKVTSPDEINFGRLVGDDSRSEAEKDADRIDLIKLRLDPDSDDGIDLSLIDARGYVGLAKFAYVVCGL</sequence>
<evidence type="ECO:0000313" key="1">
    <source>
        <dbReference type="EMBL" id="MBD2148704.1"/>
    </source>
</evidence>
<reference evidence="1" key="2">
    <citation type="submission" date="2020-08" db="EMBL/GenBank/DDBJ databases">
        <authorList>
            <person name="Chen M."/>
            <person name="Teng W."/>
            <person name="Zhao L."/>
            <person name="Hu C."/>
            <person name="Zhou Y."/>
            <person name="Han B."/>
            <person name="Song L."/>
            <person name="Shu W."/>
        </authorList>
    </citation>
    <scope>NUCLEOTIDE SEQUENCE</scope>
    <source>
        <strain evidence="1">FACHB-1277</strain>
    </source>
</reference>
<dbReference type="RefSeq" id="WP_190349047.1">
    <property type="nucleotide sequence ID" value="NZ_JACJPY010000002.1"/>
</dbReference>